<feature type="transmembrane region" description="Helical" evidence="1">
    <location>
        <begin position="45"/>
        <end position="69"/>
    </location>
</feature>
<feature type="transmembrane region" description="Helical" evidence="1">
    <location>
        <begin position="12"/>
        <end position="33"/>
    </location>
</feature>
<feature type="transmembrane region" description="Helical" evidence="1">
    <location>
        <begin position="165"/>
        <end position="184"/>
    </location>
</feature>
<proteinExistence type="predicted"/>
<dbReference type="OrthoDB" id="2782869at2759"/>
<dbReference type="RefSeq" id="XP_040766001.1">
    <property type="nucleotide sequence ID" value="XM_040914340.1"/>
</dbReference>
<dbReference type="STRING" id="1314785.A0A165F2W5"/>
<evidence type="ECO:0000259" key="2">
    <source>
        <dbReference type="Pfam" id="PF20152"/>
    </source>
</evidence>
<keyword evidence="1" id="KW-1133">Transmembrane helix</keyword>
<reference evidence="3 4" key="1">
    <citation type="journal article" date="2016" name="Mol. Biol. Evol.">
        <title>Comparative Genomics of Early-Diverging Mushroom-Forming Fungi Provides Insights into the Origins of Lignocellulose Decay Capabilities.</title>
        <authorList>
            <person name="Nagy L.G."/>
            <person name="Riley R."/>
            <person name="Tritt A."/>
            <person name="Adam C."/>
            <person name="Daum C."/>
            <person name="Floudas D."/>
            <person name="Sun H."/>
            <person name="Yadav J.S."/>
            <person name="Pangilinan J."/>
            <person name="Larsson K.H."/>
            <person name="Matsuura K."/>
            <person name="Barry K."/>
            <person name="Labutti K."/>
            <person name="Kuo R."/>
            <person name="Ohm R.A."/>
            <person name="Bhattacharya S.S."/>
            <person name="Shirouzu T."/>
            <person name="Yoshinaga Y."/>
            <person name="Martin F.M."/>
            <person name="Grigoriev I.V."/>
            <person name="Hibbett D.S."/>
        </authorList>
    </citation>
    <scope>NUCLEOTIDE SEQUENCE [LARGE SCALE GENOMIC DNA]</scope>
    <source>
        <strain evidence="3 4">93-53</strain>
    </source>
</reference>
<evidence type="ECO:0000313" key="3">
    <source>
        <dbReference type="EMBL" id="KZT08261.1"/>
    </source>
</evidence>
<dbReference type="InterPro" id="IPR045339">
    <property type="entry name" value="DUF6534"/>
</dbReference>
<organism evidence="3 4">
    <name type="scientific">Laetiporus sulphureus 93-53</name>
    <dbReference type="NCBI Taxonomy" id="1314785"/>
    <lineage>
        <taxon>Eukaryota</taxon>
        <taxon>Fungi</taxon>
        <taxon>Dikarya</taxon>
        <taxon>Basidiomycota</taxon>
        <taxon>Agaricomycotina</taxon>
        <taxon>Agaricomycetes</taxon>
        <taxon>Polyporales</taxon>
        <taxon>Laetiporus</taxon>
    </lineage>
</organism>
<feature type="transmembrane region" description="Helical" evidence="1">
    <location>
        <begin position="118"/>
        <end position="145"/>
    </location>
</feature>
<dbReference type="Pfam" id="PF20152">
    <property type="entry name" value="DUF6534"/>
    <property type="match status" value="1"/>
</dbReference>
<feature type="transmembrane region" description="Helical" evidence="1">
    <location>
        <begin position="89"/>
        <end position="111"/>
    </location>
</feature>
<name>A0A165F2W5_9APHY</name>
<dbReference type="AlphaFoldDB" id="A0A165F2W5"/>
<protein>
    <recommendedName>
        <fullName evidence="2">DUF6534 domain-containing protein</fullName>
    </recommendedName>
</protein>
<dbReference type="GeneID" id="63831367"/>
<evidence type="ECO:0000256" key="1">
    <source>
        <dbReference type="SAM" id="Phobius"/>
    </source>
</evidence>
<dbReference type="PANTHER" id="PTHR40465">
    <property type="entry name" value="CHROMOSOME 1, WHOLE GENOME SHOTGUN SEQUENCE"/>
    <property type="match status" value="1"/>
</dbReference>
<keyword evidence="1" id="KW-0812">Transmembrane</keyword>
<dbReference type="InParanoid" id="A0A165F2W5"/>
<feature type="transmembrane region" description="Helical" evidence="1">
    <location>
        <begin position="204"/>
        <end position="224"/>
    </location>
</feature>
<keyword evidence="4" id="KW-1185">Reference proteome</keyword>
<dbReference type="PROSITE" id="PS51257">
    <property type="entry name" value="PROKAR_LIPOPROTEIN"/>
    <property type="match status" value="1"/>
</dbReference>
<feature type="transmembrane region" description="Helical" evidence="1">
    <location>
        <begin position="236"/>
        <end position="256"/>
    </location>
</feature>
<dbReference type="Proteomes" id="UP000076871">
    <property type="component" value="Unassembled WGS sequence"/>
</dbReference>
<sequence>MSVLGPKLGCTFIGMLFTALLYGCTAAQMMYYFCHYHTDHRYLKLMVTILWILDTSKVGVDMQILYYTLVREHGNPFGLTSPKSFAAQHVLSGISTCIVQGFYIRTIWFLLPVRRRIVWVLYTLLTATLCLTALAGSIVVAYGTYEYSNVDWSIAHLSEKAGGLLQGWASWVADICISVALCYLLHESKERSKIPSSQNMISKLLVYAVNRGIILCVLWTLQLITYAKDLTGDTVISVLIYFPSSTLYINSAMAMLNARAQLREHYDSGSGHAIPLDILST</sequence>
<evidence type="ECO:0000313" key="4">
    <source>
        <dbReference type="Proteomes" id="UP000076871"/>
    </source>
</evidence>
<feature type="domain" description="DUF6534" evidence="2">
    <location>
        <begin position="171"/>
        <end position="260"/>
    </location>
</feature>
<accession>A0A165F2W5</accession>
<dbReference type="EMBL" id="KV427616">
    <property type="protein sequence ID" value="KZT08261.1"/>
    <property type="molecule type" value="Genomic_DNA"/>
</dbReference>
<gene>
    <name evidence="3" type="ORF">LAESUDRAFT_811712</name>
</gene>
<dbReference type="PANTHER" id="PTHR40465:SF1">
    <property type="entry name" value="DUF6534 DOMAIN-CONTAINING PROTEIN"/>
    <property type="match status" value="1"/>
</dbReference>
<keyword evidence="1" id="KW-0472">Membrane</keyword>